<dbReference type="InterPro" id="IPR021771">
    <property type="entry name" value="Triacylglycerol_lipase_N"/>
</dbReference>
<dbReference type="Pfam" id="PF01734">
    <property type="entry name" value="Patatin"/>
    <property type="match status" value="1"/>
</dbReference>
<evidence type="ECO:0000256" key="4">
    <source>
        <dbReference type="PROSITE-ProRule" id="PRU01161"/>
    </source>
</evidence>
<reference evidence="9 10" key="1">
    <citation type="journal article" date="2013" name="MBio">
        <title>Genome sequencing of the plant pathogen Taphrina deformans, the causal agent of peach leaf curl.</title>
        <authorList>
            <person name="Cisse O.H."/>
            <person name="Almeida J.M.G.C.F."/>
            <person name="Fonseca A."/>
            <person name="Kumar A.A."/>
            <person name="Salojaervi J."/>
            <person name="Overmyer K."/>
            <person name="Hauser P.M."/>
            <person name="Pagni M."/>
        </authorList>
    </citation>
    <scope>NUCLEOTIDE SEQUENCE [LARGE SCALE GENOMIC DNA]</scope>
    <source>
        <strain evidence="10">PYCC 5710 / ATCC 11124 / CBS 356.35 / IMI 108563 / JCM 9778 / NBRC 8474</strain>
    </source>
</reference>
<comment type="caution">
    <text evidence="4">Lacks conserved residue(s) required for the propagation of feature annotation.</text>
</comment>
<dbReference type="Proteomes" id="UP000013776">
    <property type="component" value="Unassembled WGS sequence"/>
</dbReference>
<feature type="transmembrane region" description="Helical" evidence="6">
    <location>
        <begin position="198"/>
        <end position="219"/>
    </location>
</feature>
<feature type="transmembrane region" description="Helical" evidence="6">
    <location>
        <begin position="169"/>
        <end position="192"/>
    </location>
</feature>
<dbReference type="InterPro" id="IPR050301">
    <property type="entry name" value="NTE"/>
</dbReference>
<dbReference type="SUPFAM" id="SSF52151">
    <property type="entry name" value="FabD/lysophospholipase-like"/>
    <property type="match status" value="1"/>
</dbReference>
<accession>R4XET7</accession>
<dbReference type="OrthoDB" id="10049244at2759"/>
<dbReference type="InterPro" id="IPR016035">
    <property type="entry name" value="Acyl_Trfase/lysoPLipase"/>
</dbReference>
<evidence type="ECO:0000256" key="5">
    <source>
        <dbReference type="SAM" id="MobiDB-lite"/>
    </source>
</evidence>
<dbReference type="eggNOG" id="KOG2214">
    <property type="taxonomic scope" value="Eukaryota"/>
</dbReference>
<name>R4XET7_TAPDE</name>
<dbReference type="GO" id="GO:0016042">
    <property type="term" value="P:lipid catabolic process"/>
    <property type="evidence" value="ECO:0007669"/>
    <property type="project" value="UniProtKB-KW"/>
</dbReference>
<evidence type="ECO:0000256" key="1">
    <source>
        <dbReference type="ARBA" id="ARBA00022801"/>
    </source>
</evidence>
<organism evidence="9 10">
    <name type="scientific">Taphrina deformans (strain PYCC 5710 / ATCC 11124 / CBS 356.35 / IMI 108563 / JCM 9778 / NBRC 8474)</name>
    <name type="common">Peach leaf curl fungus</name>
    <name type="synonym">Lalaria deformans</name>
    <dbReference type="NCBI Taxonomy" id="1097556"/>
    <lineage>
        <taxon>Eukaryota</taxon>
        <taxon>Fungi</taxon>
        <taxon>Dikarya</taxon>
        <taxon>Ascomycota</taxon>
        <taxon>Taphrinomycotina</taxon>
        <taxon>Taphrinomycetes</taxon>
        <taxon>Taphrinales</taxon>
        <taxon>Taphrinaceae</taxon>
        <taxon>Taphrina</taxon>
    </lineage>
</organism>
<dbReference type="GO" id="GO:0006641">
    <property type="term" value="P:triglyceride metabolic process"/>
    <property type="evidence" value="ECO:0007669"/>
    <property type="project" value="UniProtKB-ARBA"/>
</dbReference>
<evidence type="ECO:0000259" key="8">
    <source>
        <dbReference type="PROSITE" id="PS51635"/>
    </source>
</evidence>
<evidence type="ECO:0000313" key="9">
    <source>
        <dbReference type="EMBL" id="CCG84138.1"/>
    </source>
</evidence>
<proteinExistence type="predicted"/>
<gene>
    <name evidence="9" type="ORF">TAPDE_004530</name>
</gene>
<keyword evidence="7" id="KW-0732">Signal</keyword>
<evidence type="ECO:0000313" key="10">
    <source>
        <dbReference type="Proteomes" id="UP000013776"/>
    </source>
</evidence>
<dbReference type="AlphaFoldDB" id="R4XET7"/>
<evidence type="ECO:0000256" key="6">
    <source>
        <dbReference type="SAM" id="Phobius"/>
    </source>
</evidence>
<evidence type="ECO:0000256" key="7">
    <source>
        <dbReference type="SAM" id="SignalP"/>
    </source>
</evidence>
<dbReference type="PANTHER" id="PTHR14226:SF44">
    <property type="entry name" value="TRIACYLGLYCEROL LIPASE 3"/>
    <property type="match status" value="1"/>
</dbReference>
<comment type="caution">
    <text evidence="9">The sequence shown here is derived from an EMBL/GenBank/DDBJ whole genome shotgun (WGS) entry which is preliminary data.</text>
</comment>
<dbReference type="VEuPathDB" id="FungiDB:TAPDE_004530"/>
<dbReference type="PANTHER" id="PTHR14226">
    <property type="entry name" value="NEUROPATHY TARGET ESTERASE/SWISS CHEESE D.MELANOGASTER"/>
    <property type="match status" value="1"/>
</dbReference>
<dbReference type="PROSITE" id="PS51635">
    <property type="entry name" value="PNPLA"/>
    <property type="match status" value="1"/>
</dbReference>
<keyword evidence="1" id="KW-0378">Hydrolase</keyword>
<dbReference type="GO" id="GO:0004806">
    <property type="term" value="F:triacylglycerol lipase activity"/>
    <property type="evidence" value="ECO:0007669"/>
    <property type="project" value="InterPro"/>
</dbReference>
<keyword evidence="2" id="KW-0442">Lipid degradation</keyword>
<keyword evidence="10" id="KW-1185">Reference proteome</keyword>
<feature type="signal peptide" evidence="7">
    <location>
        <begin position="1"/>
        <end position="18"/>
    </location>
</feature>
<keyword evidence="3" id="KW-0443">Lipid metabolism</keyword>
<dbReference type="Pfam" id="PF11815">
    <property type="entry name" value="DUF3336"/>
    <property type="match status" value="1"/>
</dbReference>
<dbReference type="STRING" id="1097556.R4XET7"/>
<keyword evidence="6" id="KW-1133">Transmembrane helix</keyword>
<feature type="region of interest" description="Disordered" evidence="5">
    <location>
        <begin position="511"/>
        <end position="580"/>
    </location>
</feature>
<dbReference type="EMBL" id="CAHR02000206">
    <property type="protein sequence ID" value="CCG84138.1"/>
    <property type="molecule type" value="Genomic_DNA"/>
</dbReference>
<feature type="chain" id="PRO_5004373276" description="PNPLA domain-containing protein" evidence="7">
    <location>
        <begin position="19"/>
        <end position="580"/>
    </location>
</feature>
<protein>
    <recommendedName>
        <fullName evidence="8">PNPLA domain-containing protein</fullName>
    </recommendedName>
</protein>
<keyword evidence="6" id="KW-0812">Transmembrane</keyword>
<feature type="domain" description="PNPLA" evidence="8">
    <location>
        <begin position="174"/>
        <end position="363"/>
    </location>
</feature>
<sequence length="580" mass="65659">MLWDLLLGIISLVLDVLSHYRTKFRGRRSSVKHLKQSLRQAKDFAQYEDIALRLDYDIGNDVWRRNPQSRKYDHRVIADRLVQLRRARTKEDIPVLLDLLRSGLLRNLANISDKQLYNRSYLGTKVLIQDYVTEVMNCLEFIRVAPPNSSPFLSVEKKLQFFKDTRHSYGLSALVLQGGASFGMFHLGIARALWEQGLIPTVISGTAIGAIIAALICIFPDEELSPLLYEDTINLNAFDKRGSSGQTLRKIRRFFREGYILDISVLGELCRDNIGDITFEEAFMKTNRVLNITINSTSANSVPSTLNYLTAPNVLIWTAALASNALPGLYEPVELLCKDTAGTIIPWAPYGGVRFTRASDAETPFERLSELFNVNNFIISQARPYLAPLLSSPLHRHRRRGWYLKFLKVLGLEISHRLSQLCLVGAVPASAESYIKSVTTTQSEITLVPSLAFKDFLKLFRHPTYDEIHYWINKGERATWPAMSLLKVRGLVEITLRECYEALRHEEKLSSHGRKLTGTRLASSSRGREKAAPELSPTTPNLGARRSRKRSRTMDTTLAKLRPSSTDPRFFLRGSTSDGK</sequence>
<evidence type="ECO:0000256" key="2">
    <source>
        <dbReference type="ARBA" id="ARBA00022963"/>
    </source>
</evidence>
<keyword evidence="6" id="KW-0472">Membrane</keyword>
<evidence type="ECO:0000256" key="3">
    <source>
        <dbReference type="ARBA" id="ARBA00023098"/>
    </source>
</evidence>
<dbReference type="InterPro" id="IPR002641">
    <property type="entry name" value="PNPLA_dom"/>
</dbReference>
<dbReference type="Gene3D" id="3.40.1090.10">
    <property type="entry name" value="Cytosolic phospholipase A2 catalytic domain"/>
    <property type="match status" value="2"/>
</dbReference>